<evidence type="ECO:0000256" key="1">
    <source>
        <dbReference type="SAM" id="MobiDB-lite"/>
    </source>
</evidence>
<keyword evidence="3" id="KW-1185">Reference proteome</keyword>
<name>A0A183SPB6_SCHSO</name>
<protein>
    <submittedName>
        <fullName evidence="4">Zf-ANAPC11 domain-containing protein</fullName>
    </submittedName>
</protein>
<dbReference type="OrthoDB" id="8962942at2759"/>
<dbReference type="Gene3D" id="3.30.40.10">
    <property type="entry name" value="Zinc/RING finger domain, C3HC4 (zinc finger)"/>
    <property type="match status" value="1"/>
</dbReference>
<proteinExistence type="predicted"/>
<evidence type="ECO:0000313" key="3">
    <source>
        <dbReference type="Proteomes" id="UP000275846"/>
    </source>
</evidence>
<evidence type="ECO:0000313" key="2">
    <source>
        <dbReference type="EMBL" id="VDL92449.1"/>
    </source>
</evidence>
<dbReference type="EMBL" id="UYSU01033526">
    <property type="protein sequence ID" value="VDL92449.1"/>
    <property type="molecule type" value="Genomic_DNA"/>
</dbReference>
<evidence type="ECO:0000313" key="4">
    <source>
        <dbReference type="WBParaSite" id="SSLN_0000625901-mRNA-1"/>
    </source>
</evidence>
<dbReference type="AlphaFoldDB" id="A0A183SPB6"/>
<accession>A0A183SPB6</accession>
<reference evidence="2 3" key="2">
    <citation type="submission" date="2018-11" db="EMBL/GenBank/DDBJ databases">
        <authorList>
            <consortium name="Pathogen Informatics"/>
        </authorList>
    </citation>
    <scope>NUCLEOTIDE SEQUENCE [LARGE SCALE GENOMIC DNA]</scope>
    <source>
        <strain evidence="2 3">NST_G2</strain>
    </source>
</reference>
<reference evidence="4" key="1">
    <citation type="submission" date="2016-06" db="UniProtKB">
        <authorList>
            <consortium name="WormBaseParasite"/>
        </authorList>
    </citation>
    <scope>IDENTIFICATION</scope>
</reference>
<sequence>MLWRRKTQRSSSPGVPAGQSPQGVDEDAARTTAETTPPAPDATNPSEADDPTIIVSREAQIDQQQPQTKERADVQHFQLTKWNACAFWSWDVMHDTCVICRNGMMSLCRSH</sequence>
<gene>
    <name evidence="2" type="ORF">SSLN_LOCUS6064</name>
</gene>
<dbReference type="STRING" id="70667.A0A183SPB6"/>
<dbReference type="SUPFAM" id="SSF57850">
    <property type="entry name" value="RING/U-box"/>
    <property type="match status" value="1"/>
</dbReference>
<dbReference type="WBParaSite" id="SSLN_0000625901-mRNA-1">
    <property type="protein sequence ID" value="SSLN_0000625901-mRNA-1"/>
    <property type="gene ID" value="SSLN_0000625901"/>
</dbReference>
<organism evidence="4">
    <name type="scientific">Schistocephalus solidus</name>
    <name type="common">Tapeworm</name>
    <dbReference type="NCBI Taxonomy" id="70667"/>
    <lineage>
        <taxon>Eukaryota</taxon>
        <taxon>Metazoa</taxon>
        <taxon>Spiralia</taxon>
        <taxon>Lophotrochozoa</taxon>
        <taxon>Platyhelminthes</taxon>
        <taxon>Cestoda</taxon>
        <taxon>Eucestoda</taxon>
        <taxon>Diphyllobothriidea</taxon>
        <taxon>Diphyllobothriidae</taxon>
        <taxon>Schistocephalus</taxon>
    </lineage>
</organism>
<dbReference type="InterPro" id="IPR013083">
    <property type="entry name" value="Znf_RING/FYVE/PHD"/>
</dbReference>
<dbReference type="Proteomes" id="UP000275846">
    <property type="component" value="Unassembled WGS sequence"/>
</dbReference>
<feature type="region of interest" description="Disordered" evidence="1">
    <location>
        <begin position="1"/>
        <end position="52"/>
    </location>
</feature>